<protein>
    <recommendedName>
        <fullName evidence="1">Mitochondrial import inner membrane translocase subunit TIM50</fullName>
    </recommendedName>
</protein>
<evidence type="ECO:0000313" key="4">
    <source>
        <dbReference type="Proteomes" id="UP000054937"/>
    </source>
</evidence>
<dbReference type="InParanoid" id="A0A0V0QNH2"/>
<dbReference type="InterPro" id="IPR036412">
    <property type="entry name" value="HAD-like_sf"/>
</dbReference>
<dbReference type="FunFam" id="3.40.50.1000:FF:000093">
    <property type="entry name" value="NLI interacting factor-like phosphatase family protein"/>
    <property type="match status" value="1"/>
</dbReference>
<dbReference type="CDD" id="cd07521">
    <property type="entry name" value="HAD_FCP1-like"/>
    <property type="match status" value="1"/>
</dbReference>
<evidence type="ECO:0000259" key="2">
    <source>
        <dbReference type="PROSITE" id="PS50969"/>
    </source>
</evidence>
<dbReference type="InterPro" id="IPR050365">
    <property type="entry name" value="TIM50"/>
</dbReference>
<dbReference type="AlphaFoldDB" id="A0A0V0QNH2"/>
<dbReference type="OMA" id="FIRTWIN"/>
<dbReference type="InterPro" id="IPR023214">
    <property type="entry name" value="HAD_sf"/>
</dbReference>
<organism evidence="3 4">
    <name type="scientific">Pseudocohnilembus persalinus</name>
    <name type="common">Ciliate</name>
    <dbReference type="NCBI Taxonomy" id="266149"/>
    <lineage>
        <taxon>Eukaryota</taxon>
        <taxon>Sar</taxon>
        <taxon>Alveolata</taxon>
        <taxon>Ciliophora</taxon>
        <taxon>Intramacronucleata</taxon>
        <taxon>Oligohymenophorea</taxon>
        <taxon>Scuticociliatia</taxon>
        <taxon>Philasterida</taxon>
        <taxon>Pseudocohnilembidae</taxon>
        <taxon>Pseudocohnilembus</taxon>
    </lineage>
</organism>
<dbReference type="Proteomes" id="UP000054937">
    <property type="component" value="Unassembled WGS sequence"/>
</dbReference>
<comment type="subunit">
    <text evidence="1">Component of the TIM23 complex.</text>
</comment>
<feature type="domain" description="FCP1 homology" evidence="2">
    <location>
        <begin position="100"/>
        <end position="240"/>
    </location>
</feature>
<keyword evidence="1" id="KW-0811">Translocation</keyword>
<evidence type="ECO:0000256" key="1">
    <source>
        <dbReference type="RuleBase" id="RU365079"/>
    </source>
</evidence>
<dbReference type="OrthoDB" id="277011at2759"/>
<comment type="function">
    <text evidence="1">Essential component of the TIM23 complex, a complex that mediates the translocation of transit peptide-containing proteins across the mitochondrial inner membrane.</text>
</comment>
<dbReference type="PROSITE" id="PS50969">
    <property type="entry name" value="FCP1"/>
    <property type="match status" value="1"/>
</dbReference>
<gene>
    <name evidence="3" type="ORF">PPERSA_04249</name>
</gene>
<evidence type="ECO:0000313" key="3">
    <source>
        <dbReference type="EMBL" id="KRX03741.1"/>
    </source>
</evidence>
<dbReference type="GO" id="GO:0005744">
    <property type="term" value="C:TIM23 mitochondrial import inner membrane translocase complex"/>
    <property type="evidence" value="ECO:0007669"/>
    <property type="project" value="UniProtKB-UniRule"/>
</dbReference>
<dbReference type="Pfam" id="PF03031">
    <property type="entry name" value="NIF"/>
    <property type="match status" value="1"/>
</dbReference>
<dbReference type="SMART" id="SM00577">
    <property type="entry name" value="CPDc"/>
    <property type="match status" value="1"/>
</dbReference>
<name>A0A0V0QNH2_PSEPJ</name>
<dbReference type="EMBL" id="LDAU01000126">
    <property type="protein sequence ID" value="KRX03741.1"/>
    <property type="molecule type" value="Genomic_DNA"/>
</dbReference>
<dbReference type="InterPro" id="IPR004274">
    <property type="entry name" value="FCP1_dom"/>
</dbReference>
<dbReference type="PANTHER" id="PTHR12210">
    <property type="entry name" value="DULLARD PROTEIN PHOSPHATASE"/>
    <property type="match status" value="1"/>
</dbReference>
<dbReference type="SUPFAM" id="SSF56784">
    <property type="entry name" value="HAD-like"/>
    <property type="match status" value="1"/>
</dbReference>
<comment type="similarity">
    <text evidence="1">Belongs to the TIM50 family.</text>
</comment>
<comment type="subcellular location">
    <subcellularLocation>
        <location evidence="1">Mitochondrion inner membrane</location>
        <topology evidence="1">Single-pass membrane protein</topology>
    </subcellularLocation>
</comment>
<keyword evidence="1" id="KW-0496">Mitochondrion</keyword>
<dbReference type="FunCoup" id="A0A0V0QNH2">
    <property type="interactions" value="25"/>
</dbReference>
<keyword evidence="1" id="KW-0653">Protein transport</keyword>
<reference evidence="3 4" key="1">
    <citation type="journal article" date="2015" name="Sci. Rep.">
        <title>Genome of the facultative scuticociliatosis pathogen Pseudocohnilembus persalinus provides insight into its virulence through horizontal gene transfer.</title>
        <authorList>
            <person name="Xiong J."/>
            <person name="Wang G."/>
            <person name="Cheng J."/>
            <person name="Tian M."/>
            <person name="Pan X."/>
            <person name="Warren A."/>
            <person name="Jiang C."/>
            <person name="Yuan D."/>
            <person name="Miao W."/>
        </authorList>
    </citation>
    <scope>NUCLEOTIDE SEQUENCE [LARGE SCALE GENOMIC DNA]</scope>
    <source>
        <strain evidence="3">36N120E</strain>
    </source>
</reference>
<keyword evidence="1" id="KW-0809">Transit peptide</keyword>
<dbReference type="Gene3D" id="3.40.50.1000">
    <property type="entry name" value="HAD superfamily/HAD-like"/>
    <property type="match status" value="1"/>
</dbReference>
<comment type="caution">
    <text evidence="3">The sequence shown here is derived from an EMBL/GenBank/DDBJ whole genome shotgun (WGS) entry which is preliminary data.</text>
</comment>
<proteinExistence type="inferred from homology"/>
<dbReference type="GO" id="GO:0015031">
    <property type="term" value="P:protein transport"/>
    <property type="evidence" value="ECO:0007669"/>
    <property type="project" value="UniProtKB-KW"/>
</dbReference>
<accession>A0A0V0QNH2</accession>
<keyword evidence="4" id="KW-1185">Reference proteome</keyword>
<keyword evidence="1" id="KW-0813">Transport</keyword>
<sequence length="274" mass="32441">MSQRQPNYQENKGQISTIYLIVQHSLKVRKSEDVTKLRENIVNATFLTMMRPNFQNESPLKNIYLTFEDPQSQEHIFEPELSQDGENQRPQPPFLQPKSENSPEYTLVLDLDETLGHFDQSIDKFNRRPFLNEFMQSIHGNFEIVIFTAGIQEYADQVLQDIDPDNIVQHRLYRHHTNFEQGNFIKDLTLLGRDLSKTIIVDNNHTNFKYQPENAIFIRTWINEEDDQELIYLKNLLQKIGKQKQEDLRQSLQQYRDYIVMQIARGVSNPEKKI</sequence>